<comment type="caution">
    <text evidence="1">The sequence shown here is derived from an EMBL/GenBank/DDBJ whole genome shotgun (WGS) entry which is preliminary data.</text>
</comment>
<dbReference type="Proteomes" id="UP000220841">
    <property type="component" value="Unassembled WGS sequence"/>
</dbReference>
<reference evidence="1 2" key="1">
    <citation type="submission" date="2017-09" db="EMBL/GenBank/DDBJ databases">
        <title>Large-scale bioinformatics analysis of Bacillus genomes uncovers conserved roles of natural products in bacterial physiology.</title>
        <authorList>
            <consortium name="Agbiome Team Llc"/>
            <person name="Bleich R.M."/>
            <person name="Grubbs K.J."/>
            <person name="Santa Maria K.C."/>
            <person name="Allen S.E."/>
            <person name="Farag S."/>
            <person name="Shank E.A."/>
            <person name="Bowers A."/>
        </authorList>
    </citation>
    <scope>NUCLEOTIDE SEQUENCE [LARGE SCALE GENOMIC DNA]</scope>
    <source>
        <strain evidence="1 2">AFS021349</strain>
    </source>
</reference>
<proteinExistence type="predicted"/>
<dbReference type="AlphaFoldDB" id="A0A2A8HK61"/>
<accession>A0A2A8HK61</accession>
<dbReference type="RefSeq" id="WP_098225959.1">
    <property type="nucleotide sequence ID" value="NZ_NUBY01000015.1"/>
</dbReference>
<organism evidence="1 2">
    <name type="scientific">Bacillus toyonensis</name>
    <dbReference type="NCBI Taxonomy" id="155322"/>
    <lineage>
        <taxon>Bacteria</taxon>
        <taxon>Bacillati</taxon>
        <taxon>Bacillota</taxon>
        <taxon>Bacilli</taxon>
        <taxon>Bacillales</taxon>
        <taxon>Bacillaceae</taxon>
        <taxon>Bacillus</taxon>
        <taxon>Bacillus cereus group</taxon>
    </lineage>
</organism>
<gene>
    <name evidence="1" type="ORF">CN585_05625</name>
</gene>
<sequence length="137" mass="15924">MKHYNHVITDGEYEIAEKNGISRVNVFQRVNEHRWNVERAITEPVRNSRGIVNNQISLQAKRNGISHTTLYKRINEGMSPYEAVTKPKKHNKWEALIKKAQENGISTSAFYIRINRGMDPYKAATKPPRKHKKKQIS</sequence>
<evidence type="ECO:0000313" key="1">
    <source>
        <dbReference type="EMBL" id="PEQ09136.1"/>
    </source>
</evidence>
<name>A0A2A8HK61_9BACI</name>
<protein>
    <submittedName>
        <fullName evidence="1">Uncharacterized protein</fullName>
    </submittedName>
</protein>
<dbReference type="EMBL" id="NUBY01000015">
    <property type="protein sequence ID" value="PEQ09136.1"/>
    <property type="molecule type" value="Genomic_DNA"/>
</dbReference>
<evidence type="ECO:0000313" key="2">
    <source>
        <dbReference type="Proteomes" id="UP000220841"/>
    </source>
</evidence>